<dbReference type="Pfam" id="PF00858">
    <property type="entry name" value="ASC"/>
    <property type="match status" value="1"/>
</dbReference>
<dbReference type="AlphaFoldDB" id="A0A026VUI6"/>
<dbReference type="PANTHER" id="PTHR11690:SF237">
    <property type="entry name" value="PICKPOCKET 16-RELATED"/>
    <property type="match status" value="1"/>
</dbReference>
<protein>
    <submittedName>
        <fullName evidence="14">Sodium channel protein Nach</fullName>
    </submittedName>
</protein>
<proteinExistence type="inferred from homology"/>
<evidence type="ECO:0000256" key="9">
    <source>
        <dbReference type="ARBA" id="ARBA00023136"/>
    </source>
</evidence>
<evidence type="ECO:0000313" key="15">
    <source>
        <dbReference type="Proteomes" id="UP000053097"/>
    </source>
</evidence>
<dbReference type="Gene3D" id="2.60.470.10">
    <property type="entry name" value="Acid-sensing ion channels like domains"/>
    <property type="match status" value="1"/>
</dbReference>
<evidence type="ECO:0000256" key="5">
    <source>
        <dbReference type="ARBA" id="ARBA00022692"/>
    </source>
</evidence>
<evidence type="ECO:0000256" key="1">
    <source>
        <dbReference type="ARBA" id="ARBA00004141"/>
    </source>
</evidence>
<gene>
    <name evidence="14" type="ORF">X777_15590</name>
</gene>
<comment type="subcellular location">
    <subcellularLocation>
        <location evidence="1">Membrane</location>
        <topology evidence="1">Multi-pass membrane protein</topology>
    </subcellularLocation>
</comment>
<keyword evidence="7" id="KW-0915">Sodium</keyword>
<dbReference type="Proteomes" id="UP000053097">
    <property type="component" value="Unassembled WGS sequence"/>
</dbReference>
<dbReference type="EMBL" id="KK107847">
    <property type="protein sequence ID" value="EZA47463.1"/>
    <property type="molecule type" value="Genomic_DNA"/>
</dbReference>
<keyword evidence="9 13" id="KW-0472">Membrane</keyword>
<keyword evidence="11 12" id="KW-0407">Ion channel</keyword>
<keyword evidence="8 12" id="KW-0406">Ion transport</keyword>
<evidence type="ECO:0000256" key="11">
    <source>
        <dbReference type="ARBA" id="ARBA00023303"/>
    </source>
</evidence>
<dbReference type="InterPro" id="IPR001873">
    <property type="entry name" value="ENaC"/>
</dbReference>
<evidence type="ECO:0000256" key="2">
    <source>
        <dbReference type="ARBA" id="ARBA00007193"/>
    </source>
</evidence>
<accession>A0A026VUI6</accession>
<organism evidence="14 15">
    <name type="scientific">Ooceraea biroi</name>
    <name type="common">Clonal raider ant</name>
    <name type="synonym">Cerapachys biroi</name>
    <dbReference type="NCBI Taxonomy" id="2015173"/>
    <lineage>
        <taxon>Eukaryota</taxon>
        <taxon>Metazoa</taxon>
        <taxon>Ecdysozoa</taxon>
        <taxon>Arthropoda</taxon>
        <taxon>Hexapoda</taxon>
        <taxon>Insecta</taxon>
        <taxon>Pterygota</taxon>
        <taxon>Neoptera</taxon>
        <taxon>Endopterygota</taxon>
        <taxon>Hymenoptera</taxon>
        <taxon>Apocrita</taxon>
        <taxon>Aculeata</taxon>
        <taxon>Formicoidea</taxon>
        <taxon>Formicidae</taxon>
        <taxon>Dorylinae</taxon>
        <taxon>Ooceraea</taxon>
    </lineage>
</organism>
<evidence type="ECO:0000256" key="8">
    <source>
        <dbReference type="ARBA" id="ARBA00023065"/>
    </source>
</evidence>
<keyword evidence="3 12" id="KW-0813">Transport</keyword>
<evidence type="ECO:0000256" key="6">
    <source>
        <dbReference type="ARBA" id="ARBA00022989"/>
    </source>
</evidence>
<comment type="similarity">
    <text evidence="2 12">Belongs to the amiloride-sensitive sodium channel (TC 1.A.6) family.</text>
</comment>
<evidence type="ECO:0000256" key="13">
    <source>
        <dbReference type="SAM" id="Phobius"/>
    </source>
</evidence>
<dbReference type="GO" id="GO:0005886">
    <property type="term" value="C:plasma membrane"/>
    <property type="evidence" value="ECO:0007669"/>
    <property type="project" value="TreeGrafter"/>
</dbReference>
<evidence type="ECO:0000256" key="12">
    <source>
        <dbReference type="RuleBase" id="RU000679"/>
    </source>
</evidence>
<keyword evidence="5 12" id="KW-0812">Transmembrane</keyword>
<dbReference type="GO" id="GO:0015280">
    <property type="term" value="F:ligand-gated sodium channel activity"/>
    <property type="evidence" value="ECO:0007669"/>
    <property type="project" value="TreeGrafter"/>
</dbReference>
<dbReference type="Gene3D" id="1.10.287.770">
    <property type="entry name" value="YojJ-like"/>
    <property type="match status" value="1"/>
</dbReference>
<reference evidence="14 15" key="1">
    <citation type="journal article" date="2014" name="Curr. Biol.">
        <title>The genome of the clonal raider ant Cerapachys biroi.</title>
        <authorList>
            <person name="Oxley P.R."/>
            <person name="Ji L."/>
            <person name="Fetter-Pruneda I."/>
            <person name="McKenzie S.K."/>
            <person name="Li C."/>
            <person name="Hu H."/>
            <person name="Zhang G."/>
            <person name="Kronauer D.J."/>
        </authorList>
    </citation>
    <scope>NUCLEOTIDE SEQUENCE [LARGE SCALE GENOMIC DNA]</scope>
</reference>
<evidence type="ECO:0000256" key="7">
    <source>
        <dbReference type="ARBA" id="ARBA00023053"/>
    </source>
</evidence>
<name>A0A026VUI6_OOCBI</name>
<keyword evidence="10 12" id="KW-0739">Sodium transport</keyword>
<dbReference type="PANTHER" id="PTHR11690">
    <property type="entry name" value="AMILORIDE-SENSITIVE SODIUM CHANNEL-RELATED"/>
    <property type="match status" value="1"/>
</dbReference>
<feature type="transmembrane region" description="Helical" evidence="13">
    <location>
        <begin position="397"/>
        <end position="420"/>
    </location>
</feature>
<sequence length="430" mass="49348">MVLPVLAWMLSRFWARYTANPTRTVIESFQTPIYMIPFPAITLCPLVAPLAKTRMKLLKRLRLPDNMDNDTANFLLRYGPSWANEHSPAGKDYVNNLEELLDINHMTFMDFLKFLRPCEDLFDSCSWNGETKNCSELFKVSYTFTGICCSFNYLLEDYIKTGRKKNDSDIVRTDLYGPKSGLRIVLHPDLLAHIDNTAIRFSTNSIGVVMFPHHPLEYVGTIAVRQILQAEQELWISVTPLVKSFKTIEHSHQDDAGDLVLHCADETFKLKYFPTYQYTNCFISCAIRAVVQLCGCVPYYYAPVADMYSLRICGWEDWQCLYTNADEIRIIQNVKTENFSCECINPCLNVFYDIQTFKNLSKSQAVLRVYLSSETFTVMHTIPLADRLYLLASVGGIFSLFVGCSFISSIEILYFIGLFLRSYSSSKKTK</sequence>
<dbReference type="Gene3D" id="1.10.287.820">
    <property type="entry name" value="Acid-sensing ion channel domain"/>
    <property type="match status" value="1"/>
</dbReference>
<evidence type="ECO:0000256" key="4">
    <source>
        <dbReference type="ARBA" id="ARBA00022461"/>
    </source>
</evidence>
<evidence type="ECO:0000256" key="10">
    <source>
        <dbReference type="ARBA" id="ARBA00023201"/>
    </source>
</evidence>
<keyword evidence="6 13" id="KW-1133">Transmembrane helix</keyword>
<evidence type="ECO:0000256" key="3">
    <source>
        <dbReference type="ARBA" id="ARBA00022448"/>
    </source>
</evidence>
<keyword evidence="4 12" id="KW-0894">Sodium channel</keyword>
<dbReference type="OrthoDB" id="6502088at2759"/>
<keyword evidence="15" id="KW-1185">Reference proteome</keyword>
<evidence type="ECO:0000313" key="14">
    <source>
        <dbReference type="EMBL" id="EZA47463.1"/>
    </source>
</evidence>
<dbReference type="OMA" id="HFDYDVQ"/>